<keyword evidence="4" id="KW-1185">Reference proteome</keyword>
<keyword evidence="2" id="KW-0812">Transmembrane</keyword>
<evidence type="ECO:0000313" key="4">
    <source>
        <dbReference type="Proteomes" id="UP000594260"/>
    </source>
</evidence>
<feature type="transmembrane region" description="Helical" evidence="2">
    <location>
        <begin position="56"/>
        <end position="77"/>
    </location>
</feature>
<keyword evidence="2" id="KW-0472">Membrane</keyword>
<accession>A0A7M7KYM6</accession>
<name>A0A7M7KYM6_VARDE</name>
<dbReference type="GeneID" id="111255146"/>
<proteinExistence type="predicted"/>
<dbReference type="KEGG" id="vde:111255146"/>
<feature type="region of interest" description="Disordered" evidence="1">
    <location>
        <begin position="1"/>
        <end position="51"/>
    </location>
</feature>
<dbReference type="InParanoid" id="A0A7M7KYM6"/>
<keyword evidence="2" id="KW-1133">Transmembrane helix</keyword>
<dbReference type="EnsemblMetazoa" id="XM_022816806">
    <property type="protein sequence ID" value="XP_022672541"/>
    <property type="gene ID" value="LOC111255146"/>
</dbReference>
<evidence type="ECO:0000256" key="2">
    <source>
        <dbReference type="SAM" id="Phobius"/>
    </source>
</evidence>
<organism evidence="3 4">
    <name type="scientific">Varroa destructor</name>
    <name type="common">Honeybee mite</name>
    <dbReference type="NCBI Taxonomy" id="109461"/>
    <lineage>
        <taxon>Eukaryota</taxon>
        <taxon>Metazoa</taxon>
        <taxon>Ecdysozoa</taxon>
        <taxon>Arthropoda</taxon>
        <taxon>Chelicerata</taxon>
        <taxon>Arachnida</taxon>
        <taxon>Acari</taxon>
        <taxon>Parasitiformes</taxon>
        <taxon>Mesostigmata</taxon>
        <taxon>Gamasina</taxon>
        <taxon>Dermanyssoidea</taxon>
        <taxon>Varroidae</taxon>
        <taxon>Varroa</taxon>
    </lineage>
</organism>
<dbReference type="AlphaFoldDB" id="A0A7M7KYM6"/>
<dbReference type="RefSeq" id="XP_022672541.1">
    <property type="nucleotide sequence ID" value="XM_022816806.1"/>
</dbReference>
<evidence type="ECO:0000256" key="1">
    <source>
        <dbReference type="SAM" id="MobiDB-lite"/>
    </source>
</evidence>
<protein>
    <submittedName>
        <fullName evidence="3">Uncharacterized protein</fullName>
    </submittedName>
</protein>
<reference evidence="3" key="1">
    <citation type="submission" date="2021-01" db="UniProtKB">
        <authorList>
            <consortium name="EnsemblMetazoa"/>
        </authorList>
    </citation>
    <scope>IDENTIFICATION</scope>
</reference>
<sequence>MGDEGDFGESFRSEEPESTGETGSTEGAGGEDLEAPPGEGPKPGAEGAGEKGGSSWLIVAVILVVLVIAGVVAYFVFIKGGGEKTAVTDQPGPVATEEQGQKPTPEPEAIPCLMSKRPFLTHTFTEVADVSTLMKAQSETAGSSAVLEVRS</sequence>
<dbReference type="Proteomes" id="UP000594260">
    <property type="component" value="Unplaced"/>
</dbReference>
<evidence type="ECO:0000313" key="3">
    <source>
        <dbReference type="EnsemblMetazoa" id="XP_022672541"/>
    </source>
</evidence>
<feature type="region of interest" description="Disordered" evidence="1">
    <location>
        <begin position="83"/>
        <end position="107"/>
    </location>
</feature>